<organism evidence="3 4">
    <name type="scientific">Reinekea forsetii</name>
    <dbReference type="NCBI Taxonomy" id="1336806"/>
    <lineage>
        <taxon>Bacteria</taxon>
        <taxon>Pseudomonadati</taxon>
        <taxon>Pseudomonadota</taxon>
        <taxon>Gammaproteobacteria</taxon>
        <taxon>Oceanospirillales</taxon>
        <taxon>Saccharospirillaceae</taxon>
        <taxon>Reinekea</taxon>
    </lineage>
</organism>
<dbReference type="Proteomes" id="UP000229757">
    <property type="component" value="Chromosome"/>
</dbReference>
<dbReference type="OrthoDB" id="9792093at2"/>
<dbReference type="AlphaFoldDB" id="A0A2K8KTB1"/>
<protein>
    <submittedName>
        <fullName evidence="3">Transcriptional regulator, XRE family</fullName>
    </submittedName>
</protein>
<evidence type="ECO:0000256" key="1">
    <source>
        <dbReference type="ARBA" id="ARBA00023125"/>
    </source>
</evidence>
<dbReference type="PANTHER" id="PTHR46797:SF1">
    <property type="entry name" value="METHYLPHOSPHONATE SYNTHASE"/>
    <property type="match status" value="1"/>
</dbReference>
<dbReference type="CDD" id="cd00093">
    <property type="entry name" value="HTH_XRE"/>
    <property type="match status" value="1"/>
</dbReference>
<dbReference type="RefSeq" id="WP_100258087.1">
    <property type="nucleotide sequence ID" value="NZ_CP011797.1"/>
</dbReference>
<accession>A0A2K8KTB1</accession>
<dbReference type="PROSITE" id="PS50943">
    <property type="entry name" value="HTH_CROC1"/>
    <property type="match status" value="1"/>
</dbReference>
<reference evidence="3 4" key="1">
    <citation type="journal article" date="2017" name="Environ. Microbiol.">
        <title>Genomic and physiological analyses of 'Reinekea forsetii' reveal a versatile opportunistic lifestyle during spring algae blooms.</title>
        <authorList>
            <person name="Avci B."/>
            <person name="Hahnke R.L."/>
            <person name="Chafee M."/>
            <person name="Fischer T."/>
            <person name="Gruber-Vodicka H."/>
            <person name="Tegetmeyer H.E."/>
            <person name="Harder J."/>
            <person name="Fuchs B.M."/>
            <person name="Amann R.I."/>
            <person name="Teeling H."/>
        </authorList>
    </citation>
    <scope>NUCLEOTIDE SEQUENCE [LARGE SCALE GENOMIC DNA]</scope>
    <source>
        <strain evidence="3 4">Hel1_31_D35</strain>
    </source>
</reference>
<dbReference type="SMART" id="SM00530">
    <property type="entry name" value="HTH_XRE"/>
    <property type="match status" value="1"/>
</dbReference>
<dbReference type="SUPFAM" id="SSF47413">
    <property type="entry name" value="lambda repressor-like DNA-binding domains"/>
    <property type="match status" value="1"/>
</dbReference>
<dbReference type="PANTHER" id="PTHR46797">
    <property type="entry name" value="HTH-TYPE TRANSCRIPTIONAL REGULATOR"/>
    <property type="match status" value="1"/>
</dbReference>
<evidence type="ECO:0000313" key="3">
    <source>
        <dbReference type="EMBL" id="ATX77862.1"/>
    </source>
</evidence>
<dbReference type="GO" id="GO:0003700">
    <property type="term" value="F:DNA-binding transcription factor activity"/>
    <property type="evidence" value="ECO:0007669"/>
    <property type="project" value="TreeGrafter"/>
</dbReference>
<name>A0A2K8KTB1_9GAMM</name>
<proteinExistence type="predicted"/>
<dbReference type="Pfam" id="PF01381">
    <property type="entry name" value="HTH_3"/>
    <property type="match status" value="1"/>
</dbReference>
<dbReference type="InterPro" id="IPR050807">
    <property type="entry name" value="TransReg_Diox_bact_type"/>
</dbReference>
<feature type="domain" description="HTH cro/C1-type" evidence="2">
    <location>
        <begin position="12"/>
        <end position="66"/>
    </location>
</feature>
<dbReference type="GO" id="GO:0003677">
    <property type="term" value="F:DNA binding"/>
    <property type="evidence" value="ECO:0007669"/>
    <property type="project" value="UniProtKB-KW"/>
</dbReference>
<keyword evidence="4" id="KW-1185">Reference proteome</keyword>
<dbReference type="InterPro" id="IPR010982">
    <property type="entry name" value="Lambda_DNA-bd_dom_sf"/>
</dbReference>
<sequence length="69" mass="7937">MDSLSKRFGRRVKEVRCSLNITQEQLADMADIDRGHMGHIERGTKCPSLNKVEQIAKALNVQEHMLMRD</sequence>
<keyword evidence="1" id="KW-0238">DNA-binding</keyword>
<dbReference type="Gene3D" id="1.10.260.40">
    <property type="entry name" value="lambda repressor-like DNA-binding domains"/>
    <property type="match status" value="1"/>
</dbReference>
<dbReference type="InterPro" id="IPR001387">
    <property type="entry name" value="Cro/C1-type_HTH"/>
</dbReference>
<dbReference type="EMBL" id="CP011797">
    <property type="protein sequence ID" value="ATX77862.1"/>
    <property type="molecule type" value="Genomic_DNA"/>
</dbReference>
<evidence type="ECO:0000313" key="4">
    <source>
        <dbReference type="Proteomes" id="UP000229757"/>
    </source>
</evidence>
<dbReference type="GO" id="GO:0005829">
    <property type="term" value="C:cytosol"/>
    <property type="evidence" value="ECO:0007669"/>
    <property type="project" value="TreeGrafter"/>
</dbReference>
<evidence type="ECO:0000259" key="2">
    <source>
        <dbReference type="PROSITE" id="PS50943"/>
    </source>
</evidence>
<dbReference type="KEGG" id="rfo:REIFOR_02740"/>
<gene>
    <name evidence="3" type="ORF">REIFOR_02740</name>
</gene>